<dbReference type="Proteomes" id="UP000813427">
    <property type="component" value="Unassembled WGS sequence"/>
</dbReference>
<evidence type="ECO:0000313" key="2">
    <source>
        <dbReference type="Proteomes" id="UP000813427"/>
    </source>
</evidence>
<evidence type="ECO:0000313" key="1">
    <source>
        <dbReference type="EMBL" id="KAH7233528.1"/>
    </source>
</evidence>
<gene>
    <name evidence="1" type="ORF">BKA59DRAFT_517960</name>
</gene>
<organism evidence="1 2">
    <name type="scientific">Fusarium tricinctum</name>
    <dbReference type="NCBI Taxonomy" id="61284"/>
    <lineage>
        <taxon>Eukaryota</taxon>
        <taxon>Fungi</taxon>
        <taxon>Dikarya</taxon>
        <taxon>Ascomycota</taxon>
        <taxon>Pezizomycotina</taxon>
        <taxon>Sordariomycetes</taxon>
        <taxon>Hypocreomycetidae</taxon>
        <taxon>Hypocreales</taxon>
        <taxon>Nectriaceae</taxon>
        <taxon>Fusarium</taxon>
        <taxon>Fusarium tricinctum species complex</taxon>
    </lineage>
</organism>
<proteinExistence type="predicted"/>
<dbReference type="EMBL" id="JAGPXF010000008">
    <property type="protein sequence ID" value="KAH7233528.1"/>
    <property type="molecule type" value="Genomic_DNA"/>
</dbReference>
<dbReference type="OrthoDB" id="4501419at2759"/>
<keyword evidence="2" id="KW-1185">Reference proteome</keyword>
<accession>A0A8K0RLW8</accession>
<protein>
    <submittedName>
        <fullName evidence="1">Uncharacterized protein</fullName>
    </submittedName>
</protein>
<reference evidence="1" key="1">
    <citation type="journal article" date="2021" name="Nat. Commun.">
        <title>Genetic determinants of endophytism in the Arabidopsis root mycobiome.</title>
        <authorList>
            <person name="Mesny F."/>
            <person name="Miyauchi S."/>
            <person name="Thiergart T."/>
            <person name="Pickel B."/>
            <person name="Atanasova L."/>
            <person name="Karlsson M."/>
            <person name="Huettel B."/>
            <person name="Barry K.W."/>
            <person name="Haridas S."/>
            <person name="Chen C."/>
            <person name="Bauer D."/>
            <person name="Andreopoulos W."/>
            <person name="Pangilinan J."/>
            <person name="LaButti K."/>
            <person name="Riley R."/>
            <person name="Lipzen A."/>
            <person name="Clum A."/>
            <person name="Drula E."/>
            <person name="Henrissat B."/>
            <person name="Kohler A."/>
            <person name="Grigoriev I.V."/>
            <person name="Martin F.M."/>
            <person name="Hacquard S."/>
        </authorList>
    </citation>
    <scope>NUCLEOTIDE SEQUENCE</scope>
    <source>
        <strain evidence="1">MPI-SDFR-AT-0068</strain>
    </source>
</reference>
<name>A0A8K0RLW8_9HYPO</name>
<comment type="caution">
    <text evidence="1">The sequence shown here is derived from an EMBL/GenBank/DDBJ whole genome shotgun (WGS) entry which is preliminary data.</text>
</comment>
<sequence>MRPIESGEIGDLLDWKPMMLLDKTLFGPAFVDSLVSRSPTFIKSKGGKELPLELWISILDFAVANGPEPHDYAFVRPFTLGRRQDDGKLLFFQRFKRWTSFGTIQDIHGVEDYHLSLALPDRNFNRLHTPFMNREYGHPIGIPTELLDSKIDFLHVKLTVPDVIKYMEGGRCRICWGARTIGGNGVGCKLAHSFLGKWSHIGWEITVWDARFDLPILCPLCVGIEHTMDCVRREVQRDQPYDTQRADYISWLETRLQELGFGTISVPRLPPPPGLRPSGGYLFSN</sequence>
<dbReference type="AlphaFoldDB" id="A0A8K0RLW8"/>